<dbReference type="InterPro" id="IPR008271">
    <property type="entry name" value="Ser/Thr_kinase_AS"/>
</dbReference>
<keyword evidence="5" id="KW-1185">Reference proteome</keyword>
<sequence>MDHKRTTTNYESRKRILGNFKEGLCPVNFSFYFKIRACRYGDRCSRLAVSTPNPASAPPFCSPTSTNVNIQQHFQVRLTIKKMLATPHLKEFSFKELKMATGNFSAQLGDGSLWKVYKGWMDEKTLAPSKTGDSMPVAIREFNPNREQHFEMWQAEVNFSGRHYHPNLIGLLGYCWEEEKLLLVYEFMHKGSLDTHLFRRNSDIKPLSWDIRLKIAIGAARGLAFLHTLEKKVIYRDFKTYNICLMRLNYNAKLSNLGLATLGPSSEEASVSTVILGTIGYIAPECITSGDLYLKSDEYGFGVVLLEMLMGIRVVDPKHPCRQQNLFDWLKSILFQKMKLKTIMDIQMEGQYSFEAALQAAQLSLRCLELDPRSRPSMKEVMEVLREIEALSSHLHE</sequence>
<dbReference type="InterPro" id="IPR050823">
    <property type="entry name" value="Plant_Ser_Thr_Prot_Kinase"/>
</dbReference>
<protein>
    <recommendedName>
        <fullName evidence="3">Protein kinase domain-containing protein</fullName>
    </recommendedName>
</protein>
<dbReference type="SUPFAM" id="SSF56112">
    <property type="entry name" value="Protein kinase-like (PK-like)"/>
    <property type="match status" value="1"/>
</dbReference>
<dbReference type="OrthoDB" id="4062651at2759"/>
<gene>
    <name evidence="4" type="ORF">EZV62_014483</name>
</gene>
<dbReference type="PANTHER" id="PTHR45621">
    <property type="entry name" value="OS01G0588500 PROTEIN-RELATED"/>
    <property type="match status" value="1"/>
</dbReference>
<dbReference type="Proteomes" id="UP000323000">
    <property type="component" value="Chromosome 6"/>
</dbReference>
<proteinExistence type="predicted"/>
<dbReference type="InterPro" id="IPR011009">
    <property type="entry name" value="Kinase-like_dom_sf"/>
</dbReference>
<evidence type="ECO:0000256" key="1">
    <source>
        <dbReference type="ARBA" id="ARBA00004236"/>
    </source>
</evidence>
<dbReference type="GO" id="GO:0004672">
    <property type="term" value="F:protein kinase activity"/>
    <property type="evidence" value="ECO:0007669"/>
    <property type="project" value="InterPro"/>
</dbReference>
<feature type="domain" description="Protein kinase" evidence="3">
    <location>
        <begin position="102"/>
        <end position="397"/>
    </location>
</feature>
<dbReference type="Gene3D" id="3.30.200.20">
    <property type="entry name" value="Phosphorylase Kinase, domain 1"/>
    <property type="match status" value="1"/>
</dbReference>
<name>A0A5C7HSD5_9ROSI</name>
<dbReference type="Pfam" id="PF07714">
    <property type="entry name" value="PK_Tyr_Ser-Thr"/>
    <property type="match status" value="1"/>
</dbReference>
<evidence type="ECO:0000313" key="4">
    <source>
        <dbReference type="EMBL" id="TXG59910.1"/>
    </source>
</evidence>
<dbReference type="AlphaFoldDB" id="A0A5C7HSD5"/>
<dbReference type="Gene3D" id="1.10.510.10">
    <property type="entry name" value="Transferase(Phosphotransferase) domain 1"/>
    <property type="match status" value="1"/>
</dbReference>
<comment type="subcellular location">
    <subcellularLocation>
        <location evidence="1">Cell membrane</location>
    </subcellularLocation>
</comment>
<dbReference type="PROSITE" id="PS50011">
    <property type="entry name" value="PROTEIN_KINASE_DOM"/>
    <property type="match status" value="1"/>
</dbReference>
<accession>A0A5C7HSD5</accession>
<dbReference type="GO" id="GO:0005524">
    <property type="term" value="F:ATP binding"/>
    <property type="evidence" value="ECO:0007669"/>
    <property type="project" value="InterPro"/>
</dbReference>
<organism evidence="4 5">
    <name type="scientific">Acer yangbiense</name>
    <dbReference type="NCBI Taxonomy" id="1000413"/>
    <lineage>
        <taxon>Eukaryota</taxon>
        <taxon>Viridiplantae</taxon>
        <taxon>Streptophyta</taxon>
        <taxon>Embryophyta</taxon>
        <taxon>Tracheophyta</taxon>
        <taxon>Spermatophyta</taxon>
        <taxon>Magnoliopsida</taxon>
        <taxon>eudicotyledons</taxon>
        <taxon>Gunneridae</taxon>
        <taxon>Pentapetalae</taxon>
        <taxon>rosids</taxon>
        <taxon>malvids</taxon>
        <taxon>Sapindales</taxon>
        <taxon>Sapindaceae</taxon>
        <taxon>Hippocastanoideae</taxon>
        <taxon>Acereae</taxon>
        <taxon>Acer</taxon>
    </lineage>
</organism>
<evidence type="ECO:0000256" key="2">
    <source>
        <dbReference type="ARBA" id="ARBA00022475"/>
    </source>
</evidence>
<evidence type="ECO:0000259" key="3">
    <source>
        <dbReference type="PROSITE" id="PS50011"/>
    </source>
</evidence>
<comment type="caution">
    <text evidence="4">The sequence shown here is derived from an EMBL/GenBank/DDBJ whole genome shotgun (WGS) entry which is preliminary data.</text>
</comment>
<dbReference type="EMBL" id="VAHF01000006">
    <property type="protein sequence ID" value="TXG59910.1"/>
    <property type="molecule type" value="Genomic_DNA"/>
</dbReference>
<reference evidence="5" key="1">
    <citation type="journal article" date="2019" name="Gigascience">
        <title>De novo genome assembly of the endangered Acer yangbiense, a plant species with extremely small populations endemic to Yunnan Province, China.</title>
        <authorList>
            <person name="Yang J."/>
            <person name="Wariss H.M."/>
            <person name="Tao L."/>
            <person name="Zhang R."/>
            <person name="Yun Q."/>
            <person name="Hollingsworth P."/>
            <person name="Dao Z."/>
            <person name="Luo G."/>
            <person name="Guo H."/>
            <person name="Ma Y."/>
            <person name="Sun W."/>
        </authorList>
    </citation>
    <scope>NUCLEOTIDE SEQUENCE [LARGE SCALE GENOMIC DNA]</scope>
    <source>
        <strain evidence="5">cv. Malutang</strain>
    </source>
</reference>
<evidence type="ECO:0000313" key="5">
    <source>
        <dbReference type="Proteomes" id="UP000323000"/>
    </source>
</evidence>
<dbReference type="GO" id="GO:0005886">
    <property type="term" value="C:plasma membrane"/>
    <property type="evidence" value="ECO:0007669"/>
    <property type="project" value="UniProtKB-SubCell"/>
</dbReference>
<dbReference type="InterPro" id="IPR001245">
    <property type="entry name" value="Ser-Thr/Tyr_kinase_cat_dom"/>
</dbReference>
<keyword evidence="2" id="KW-1003">Cell membrane</keyword>
<dbReference type="PROSITE" id="PS00108">
    <property type="entry name" value="PROTEIN_KINASE_ST"/>
    <property type="match status" value="1"/>
</dbReference>
<dbReference type="InterPro" id="IPR000719">
    <property type="entry name" value="Prot_kinase_dom"/>
</dbReference>
<keyword evidence="2" id="KW-0472">Membrane</keyword>